<dbReference type="EMBL" id="KZ308126">
    <property type="protein sequence ID" value="KAG8222172.1"/>
    <property type="molecule type" value="Genomic_DNA"/>
</dbReference>
<dbReference type="PANTHER" id="PTHR45913:SF21">
    <property type="entry name" value="DUF4371 DOMAIN-CONTAINING PROTEIN"/>
    <property type="match status" value="1"/>
</dbReference>
<dbReference type="OrthoDB" id="6431883at2759"/>
<name>A0A8K0NUJ4_LADFU</name>
<comment type="caution">
    <text evidence="2">The sequence shown here is derived from an EMBL/GenBank/DDBJ whole genome shotgun (WGS) entry which is preliminary data.</text>
</comment>
<evidence type="ECO:0000313" key="2">
    <source>
        <dbReference type="EMBL" id="KAG8222172.1"/>
    </source>
</evidence>
<evidence type="ECO:0000256" key="1">
    <source>
        <dbReference type="SAM" id="MobiDB-lite"/>
    </source>
</evidence>
<feature type="region of interest" description="Disordered" evidence="1">
    <location>
        <begin position="335"/>
        <end position="386"/>
    </location>
</feature>
<dbReference type="AlphaFoldDB" id="A0A8K0NUJ4"/>
<accession>A0A8K0NUJ4</accession>
<organism evidence="2 3">
    <name type="scientific">Ladona fulva</name>
    <name type="common">Scarce chaser dragonfly</name>
    <name type="synonym">Libellula fulva</name>
    <dbReference type="NCBI Taxonomy" id="123851"/>
    <lineage>
        <taxon>Eukaryota</taxon>
        <taxon>Metazoa</taxon>
        <taxon>Ecdysozoa</taxon>
        <taxon>Arthropoda</taxon>
        <taxon>Hexapoda</taxon>
        <taxon>Insecta</taxon>
        <taxon>Pterygota</taxon>
        <taxon>Palaeoptera</taxon>
        <taxon>Odonata</taxon>
        <taxon>Epiprocta</taxon>
        <taxon>Anisoptera</taxon>
        <taxon>Libelluloidea</taxon>
        <taxon>Libellulidae</taxon>
        <taxon>Ladona</taxon>
    </lineage>
</organism>
<sequence length="386" mass="43431">MSSGGSGFDEPTDITDTAELAVMVRMVFYNFAVKEDLLKLLPMKAHTTDMPLHKLSAITTDEAPAIVGNINGFIALCKKDKSFPNFLSYHCIIHQEVLCGRILPFEHVIKIVTKIVNFIRAVPLQHRLFKALLANSEEPDLILYSKVRWLGKGKTLSRFVNLLEEIKNYLNSKDKTFAELTDSCWLVDLGFITDVMEKLNNLNLELQGKDLHIASMIGSVNSFKAKLGLWISHLQMKSLVHFPNMKKMIGDIEIDLSSFVVNLQSLQNQFEKRFQQFTTIEPMVIFFVNPFTCQVNVTKMAAQIAELVQALQMTVFCCCFRTVLRVSVQERPCSIPEKTSPPVHGKDKATGNARNHHGIRRPSEAPYLSLGATPRSPLPRLAPLTS</sequence>
<dbReference type="InterPro" id="IPR012337">
    <property type="entry name" value="RNaseH-like_sf"/>
</dbReference>
<dbReference type="Proteomes" id="UP000792457">
    <property type="component" value="Unassembled WGS sequence"/>
</dbReference>
<reference evidence="2" key="2">
    <citation type="submission" date="2017-10" db="EMBL/GenBank/DDBJ databases">
        <title>Ladona fulva Genome sequencing and assembly.</title>
        <authorList>
            <person name="Murali S."/>
            <person name="Richards S."/>
            <person name="Bandaranaike D."/>
            <person name="Bellair M."/>
            <person name="Blankenburg K."/>
            <person name="Chao H."/>
            <person name="Dinh H."/>
            <person name="Doddapaneni H."/>
            <person name="Dugan-Rocha S."/>
            <person name="Elkadiri S."/>
            <person name="Gnanaolivu R."/>
            <person name="Hernandez B."/>
            <person name="Skinner E."/>
            <person name="Javaid M."/>
            <person name="Lee S."/>
            <person name="Li M."/>
            <person name="Ming W."/>
            <person name="Munidasa M."/>
            <person name="Muniz J."/>
            <person name="Nguyen L."/>
            <person name="Hughes D."/>
            <person name="Osuji N."/>
            <person name="Pu L.-L."/>
            <person name="Puazo M."/>
            <person name="Qu C."/>
            <person name="Quiroz J."/>
            <person name="Raj R."/>
            <person name="Weissenberger G."/>
            <person name="Xin Y."/>
            <person name="Zou X."/>
            <person name="Han Y."/>
            <person name="Worley K."/>
            <person name="Muzny D."/>
            <person name="Gibbs R."/>
        </authorList>
    </citation>
    <scope>NUCLEOTIDE SEQUENCE</scope>
    <source>
        <strain evidence="2">Sampled in the wild</strain>
    </source>
</reference>
<reference evidence="2" key="1">
    <citation type="submission" date="2013-04" db="EMBL/GenBank/DDBJ databases">
        <authorList>
            <person name="Qu J."/>
            <person name="Murali S.C."/>
            <person name="Bandaranaike D."/>
            <person name="Bellair M."/>
            <person name="Blankenburg K."/>
            <person name="Chao H."/>
            <person name="Dinh H."/>
            <person name="Doddapaneni H."/>
            <person name="Downs B."/>
            <person name="Dugan-Rocha S."/>
            <person name="Elkadiri S."/>
            <person name="Gnanaolivu R.D."/>
            <person name="Hernandez B."/>
            <person name="Javaid M."/>
            <person name="Jayaseelan J.C."/>
            <person name="Lee S."/>
            <person name="Li M."/>
            <person name="Ming W."/>
            <person name="Munidasa M."/>
            <person name="Muniz J."/>
            <person name="Nguyen L."/>
            <person name="Ongeri F."/>
            <person name="Osuji N."/>
            <person name="Pu L.-L."/>
            <person name="Puazo M."/>
            <person name="Qu C."/>
            <person name="Quiroz J."/>
            <person name="Raj R."/>
            <person name="Weissenberger G."/>
            <person name="Xin Y."/>
            <person name="Zou X."/>
            <person name="Han Y."/>
            <person name="Richards S."/>
            <person name="Worley K."/>
            <person name="Muzny D."/>
            <person name="Gibbs R."/>
        </authorList>
    </citation>
    <scope>NUCLEOTIDE SEQUENCE</scope>
    <source>
        <strain evidence="2">Sampled in the wild</strain>
    </source>
</reference>
<dbReference type="PANTHER" id="PTHR45913">
    <property type="entry name" value="EPM2A-INTERACTING PROTEIN 1"/>
    <property type="match status" value="1"/>
</dbReference>
<gene>
    <name evidence="2" type="ORF">J437_LFUL001263</name>
</gene>
<proteinExistence type="predicted"/>
<evidence type="ECO:0000313" key="3">
    <source>
        <dbReference type="Proteomes" id="UP000792457"/>
    </source>
</evidence>
<keyword evidence="3" id="KW-1185">Reference proteome</keyword>
<protein>
    <submittedName>
        <fullName evidence="2">Uncharacterized protein</fullName>
    </submittedName>
</protein>
<dbReference type="SUPFAM" id="SSF53098">
    <property type="entry name" value="Ribonuclease H-like"/>
    <property type="match status" value="1"/>
</dbReference>